<protein>
    <submittedName>
        <fullName evidence="2">Uncharacterized protein</fullName>
    </submittedName>
</protein>
<dbReference type="Proteomes" id="UP000008064">
    <property type="component" value="Unassembled WGS sequence"/>
</dbReference>
<dbReference type="KEGG" id="sla:SERLADRAFT_440396"/>
<organism evidence="3">
    <name type="scientific">Serpula lacrymans var. lacrymans (strain S7.9)</name>
    <name type="common">Dry rot fungus</name>
    <dbReference type="NCBI Taxonomy" id="578457"/>
    <lineage>
        <taxon>Eukaryota</taxon>
        <taxon>Fungi</taxon>
        <taxon>Dikarya</taxon>
        <taxon>Basidiomycota</taxon>
        <taxon>Agaricomycotina</taxon>
        <taxon>Agaricomycetes</taxon>
        <taxon>Agaricomycetidae</taxon>
        <taxon>Boletales</taxon>
        <taxon>Coniophorineae</taxon>
        <taxon>Serpulaceae</taxon>
        <taxon>Serpula</taxon>
    </lineage>
</organism>
<evidence type="ECO:0000313" key="2">
    <source>
        <dbReference type="EMBL" id="EGO22377.1"/>
    </source>
</evidence>
<feature type="region of interest" description="Disordered" evidence="1">
    <location>
        <begin position="1"/>
        <end position="65"/>
    </location>
</feature>
<name>F8P2J2_SERL9</name>
<feature type="compositionally biased region" description="Polar residues" evidence="1">
    <location>
        <begin position="24"/>
        <end position="37"/>
    </location>
</feature>
<dbReference type="RefSeq" id="XP_007320915.1">
    <property type="nucleotide sequence ID" value="XM_007320853.1"/>
</dbReference>
<gene>
    <name evidence="2" type="ORF">SERLADRAFT_440396</name>
</gene>
<sequence>MSRAKKQRASGPTLAPIAKRLLSTRMNPNVQPDQGASGNVMDVEEDSSAGPRDSSDNKGGDDKTG</sequence>
<evidence type="ECO:0000313" key="3">
    <source>
        <dbReference type="Proteomes" id="UP000008064"/>
    </source>
</evidence>
<feature type="compositionally biased region" description="Basic and acidic residues" evidence="1">
    <location>
        <begin position="53"/>
        <end position="65"/>
    </location>
</feature>
<accession>F8P2J2</accession>
<reference evidence="3" key="1">
    <citation type="journal article" date="2011" name="Science">
        <title>The plant cell wall-decomposing machinery underlies the functional diversity of forest fungi.</title>
        <authorList>
            <person name="Eastwood D.C."/>
            <person name="Floudas D."/>
            <person name="Binder M."/>
            <person name="Majcherczyk A."/>
            <person name="Schneider P."/>
            <person name="Aerts A."/>
            <person name="Asiegbu F.O."/>
            <person name="Baker S.E."/>
            <person name="Barry K."/>
            <person name="Bendiksby M."/>
            <person name="Blumentritt M."/>
            <person name="Coutinho P.M."/>
            <person name="Cullen D."/>
            <person name="de Vries R.P."/>
            <person name="Gathman A."/>
            <person name="Goodell B."/>
            <person name="Henrissat B."/>
            <person name="Ihrmark K."/>
            <person name="Kauserud H."/>
            <person name="Kohler A."/>
            <person name="LaButti K."/>
            <person name="Lapidus A."/>
            <person name="Lavin J.L."/>
            <person name="Lee Y.-H."/>
            <person name="Lindquist E."/>
            <person name="Lilly W."/>
            <person name="Lucas S."/>
            <person name="Morin E."/>
            <person name="Murat C."/>
            <person name="Oguiza J.A."/>
            <person name="Park J."/>
            <person name="Pisabarro A.G."/>
            <person name="Riley R."/>
            <person name="Rosling A."/>
            <person name="Salamov A."/>
            <person name="Schmidt O."/>
            <person name="Schmutz J."/>
            <person name="Skrede I."/>
            <person name="Stenlid J."/>
            <person name="Wiebenga A."/>
            <person name="Xie X."/>
            <person name="Kuees U."/>
            <person name="Hibbett D.S."/>
            <person name="Hoffmeister D."/>
            <person name="Hoegberg N."/>
            <person name="Martin F."/>
            <person name="Grigoriev I.V."/>
            <person name="Watkinson S.C."/>
        </authorList>
    </citation>
    <scope>NUCLEOTIDE SEQUENCE [LARGE SCALE GENOMIC DNA]</scope>
    <source>
        <strain evidence="3">S7.9</strain>
    </source>
</reference>
<evidence type="ECO:0000256" key="1">
    <source>
        <dbReference type="SAM" id="MobiDB-lite"/>
    </source>
</evidence>
<dbReference type="AlphaFoldDB" id="F8P2J2"/>
<dbReference type="HOGENOM" id="CLU_2851131_0_0_1"/>
<proteinExistence type="predicted"/>
<dbReference type="EMBL" id="GL945437">
    <property type="protein sequence ID" value="EGO22377.1"/>
    <property type="molecule type" value="Genomic_DNA"/>
</dbReference>
<dbReference type="GeneID" id="18815367"/>